<name>A0A383CZ24_9ZZZZ</name>
<protein>
    <submittedName>
        <fullName evidence="1">Uncharacterized protein</fullName>
    </submittedName>
</protein>
<dbReference type="AlphaFoldDB" id="A0A383CZ24"/>
<reference evidence="1" key="1">
    <citation type="submission" date="2018-05" db="EMBL/GenBank/DDBJ databases">
        <authorList>
            <person name="Lanie J.A."/>
            <person name="Ng W.-L."/>
            <person name="Kazmierczak K.M."/>
            <person name="Andrzejewski T.M."/>
            <person name="Davidsen T.M."/>
            <person name="Wayne K.J."/>
            <person name="Tettelin H."/>
            <person name="Glass J.I."/>
            <person name="Rusch D."/>
            <person name="Podicherti R."/>
            <person name="Tsui H.-C.T."/>
            <person name="Winkler M.E."/>
        </authorList>
    </citation>
    <scope>NUCLEOTIDE SEQUENCE</scope>
</reference>
<organism evidence="1">
    <name type="scientific">marine metagenome</name>
    <dbReference type="NCBI Taxonomy" id="408172"/>
    <lineage>
        <taxon>unclassified sequences</taxon>
        <taxon>metagenomes</taxon>
        <taxon>ecological metagenomes</taxon>
    </lineage>
</organism>
<feature type="non-terminal residue" evidence="1">
    <location>
        <position position="32"/>
    </location>
</feature>
<accession>A0A383CZ24</accession>
<gene>
    <name evidence="1" type="ORF">METZ01_LOCUS490401</name>
</gene>
<sequence length="32" mass="3676">MKASILIDTPENELLEMLSTEKDKIAKMKMSH</sequence>
<proteinExistence type="predicted"/>
<dbReference type="EMBL" id="UINC01212979">
    <property type="protein sequence ID" value="SVE37547.1"/>
    <property type="molecule type" value="Genomic_DNA"/>
</dbReference>
<evidence type="ECO:0000313" key="1">
    <source>
        <dbReference type="EMBL" id="SVE37547.1"/>
    </source>
</evidence>